<dbReference type="GO" id="GO:0043022">
    <property type="term" value="F:ribosome binding"/>
    <property type="evidence" value="ECO:0007669"/>
    <property type="project" value="InterPro"/>
</dbReference>
<proteinExistence type="inferred from homology"/>
<dbReference type="PANTHER" id="PTHR33692">
    <property type="entry name" value="RIBOSOME MATURATION FACTOR RIMM"/>
    <property type="match status" value="1"/>
</dbReference>
<accession>A0A5C1Q8L2</accession>
<evidence type="ECO:0000256" key="3">
    <source>
        <dbReference type="ARBA" id="ARBA00022552"/>
    </source>
</evidence>
<dbReference type="GO" id="GO:0042274">
    <property type="term" value="P:ribosomal small subunit biogenesis"/>
    <property type="evidence" value="ECO:0007669"/>
    <property type="project" value="UniProtKB-UniRule"/>
</dbReference>
<feature type="domain" description="Ribosome maturation factor RimM PRC barrel" evidence="7">
    <location>
        <begin position="99"/>
        <end position="162"/>
    </location>
</feature>
<dbReference type="KEGG" id="sper:EW093_03655"/>
<dbReference type="InterPro" id="IPR011961">
    <property type="entry name" value="RimM"/>
</dbReference>
<comment type="domain">
    <text evidence="5">The PRC barrel domain binds ribosomal protein uS19.</text>
</comment>
<dbReference type="GO" id="GO:0006364">
    <property type="term" value="P:rRNA processing"/>
    <property type="evidence" value="ECO:0007669"/>
    <property type="project" value="UniProtKB-UniRule"/>
</dbReference>
<keyword evidence="1 5" id="KW-0963">Cytoplasm</keyword>
<dbReference type="GO" id="GO:0005840">
    <property type="term" value="C:ribosome"/>
    <property type="evidence" value="ECO:0007669"/>
    <property type="project" value="InterPro"/>
</dbReference>
<evidence type="ECO:0000313" key="8">
    <source>
        <dbReference type="EMBL" id="QEN03831.1"/>
    </source>
</evidence>
<evidence type="ECO:0000256" key="2">
    <source>
        <dbReference type="ARBA" id="ARBA00022517"/>
    </source>
</evidence>
<dbReference type="Pfam" id="PF24986">
    <property type="entry name" value="PRC_RimM"/>
    <property type="match status" value="1"/>
</dbReference>
<dbReference type="GO" id="GO:0005737">
    <property type="term" value="C:cytoplasm"/>
    <property type="evidence" value="ECO:0007669"/>
    <property type="project" value="UniProtKB-SubCell"/>
</dbReference>
<comment type="subcellular location">
    <subcellularLocation>
        <location evidence="5">Cytoplasm</location>
    </subcellularLocation>
</comment>
<reference evidence="8 9" key="1">
    <citation type="submission" date="2019-02" db="EMBL/GenBank/DDBJ databases">
        <authorList>
            <person name="Fomenkov A."/>
            <person name="Dubinina G."/>
            <person name="Grabovich M."/>
            <person name="Vincze T."/>
            <person name="Roberts R.J."/>
        </authorList>
    </citation>
    <scope>NUCLEOTIDE SEQUENCE [LARGE SCALE GENOMIC DNA]</scope>
    <source>
        <strain evidence="8 9">P</strain>
    </source>
</reference>
<dbReference type="InterPro" id="IPR056792">
    <property type="entry name" value="PRC_RimM"/>
</dbReference>
<dbReference type="RefSeq" id="WP_149567089.1">
    <property type="nucleotide sequence ID" value="NZ_CP035807.1"/>
</dbReference>
<evidence type="ECO:0000256" key="1">
    <source>
        <dbReference type="ARBA" id="ARBA00022490"/>
    </source>
</evidence>
<dbReference type="InterPro" id="IPR002676">
    <property type="entry name" value="RimM_N"/>
</dbReference>
<dbReference type="InterPro" id="IPR011033">
    <property type="entry name" value="PRC_barrel-like_sf"/>
</dbReference>
<keyword evidence="4 5" id="KW-0143">Chaperone</keyword>
<evidence type="ECO:0000256" key="4">
    <source>
        <dbReference type="ARBA" id="ARBA00023186"/>
    </source>
</evidence>
<gene>
    <name evidence="5 8" type="primary">rimM</name>
    <name evidence="8" type="ORF">EW093_03655</name>
</gene>
<dbReference type="SUPFAM" id="SSF50346">
    <property type="entry name" value="PRC-barrel domain"/>
    <property type="match status" value="1"/>
</dbReference>
<organism evidence="8 9">
    <name type="scientific">Thiospirochaeta perfilievii</name>
    <dbReference type="NCBI Taxonomy" id="252967"/>
    <lineage>
        <taxon>Bacteria</taxon>
        <taxon>Pseudomonadati</taxon>
        <taxon>Spirochaetota</taxon>
        <taxon>Spirochaetia</taxon>
        <taxon>Spirochaetales</taxon>
        <taxon>Spirochaetaceae</taxon>
        <taxon>Thiospirochaeta</taxon>
    </lineage>
</organism>
<dbReference type="NCBIfam" id="TIGR02273">
    <property type="entry name" value="16S_RimM"/>
    <property type="match status" value="1"/>
</dbReference>
<evidence type="ECO:0000259" key="7">
    <source>
        <dbReference type="Pfam" id="PF24986"/>
    </source>
</evidence>
<keyword evidence="2 5" id="KW-0690">Ribosome biogenesis</keyword>
<dbReference type="InterPro" id="IPR036976">
    <property type="entry name" value="RimM_N_sf"/>
</dbReference>
<keyword evidence="9" id="KW-1185">Reference proteome</keyword>
<name>A0A5C1Q8L2_9SPIO</name>
<dbReference type="HAMAP" id="MF_00014">
    <property type="entry name" value="Ribosome_mat_RimM"/>
    <property type="match status" value="1"/>
</dbReference>
<dbReference type="EMBL" id="CP035807">
    <property type="protein sequence ID" value="QEN03831.1"/>
    <property type="molecule type" value="Genomic_DNA"/>
</dbReference>
<protein>
    <recommendedName>
        <fullName evidence="5">Ribosome maturation factor RimM</fullName>
    </recommendedName>
</protein>
<keyword evidence="3 5" id="KW-0698">rRNA processing</keyword>
<reference evidence="8 9" key="2">
    <citation type="submission" date="2019-09" db="EMBL/GenBank/DDBJ databases">
        <title>Complete Genome Sequence and Methylome Analysis of free living Spirochaetas.</title>
        <authorList>
            <person name="Leshcheva N."/>
            <person name="Mikheeva N."/>
        </authorList>
    </citation>
    <scope>NUCLEOTIDE SEQUENCE [LARGE SCALE GENOMIC DNA]</scope>
    <source>
        <strain evidence="8 9">P</strain>
    </source>
</reference>
<sequence length="167" mass="18449">MSQIIVGKIRTSHGVKGDLKVFSSSGDYDHYSNFETVVLKKGNRSKSFEVEAVKGSGASTLLKLKGIDSPEEGKLYAGYDILVDEGLKAPCYEGEYYQSDLIGCDLVYQGETLATVLDMVYGGPNDLLEVKKSDNDVVVLVPFRNEFVGDVDIINKKIELRVDWILD</sequence>
<dbReference type="PANTHER" id="PTHR33692:SF1">
    <property type="entry name" value="RIBOSOME MATURATION FACTOR RIMM"/>
    <property type="match status" value="1"/>
</dbReference>
<dbReference type="SUPFAM" id="SSF50447">
    <property type="entry name" value="Translation proteins"/>
    <property type="match status" value="1"/>
</dbReference>
<feature type="domain" description="RimM N-terminal" evidence="6">
    <location>
        <begin position="6"/>
        <end position="85"/>
    </location>
</feature>
<evidence type="ECO:0000259" key="6">
    <source>
        <dbReference type="Pfam" id="PF01782"/>
    </source>
</evidence>
<comment type="subunit">
    <text evidence="5">Binds ribosomal protein uS19.</text>
</comment>
<comment type="function">
    <text evidence="5">An accessory protein needed during the final step in the assembly of 30S ribosomal subunit, possibly for assembly of the head region. Essential for efficient processing of 16S rRNA. May be needed both before and after RbfA during the maturation of 16S rRNA. It has affinity for free ribosomal 30S subunits but not for 70S ribosomes.</text>
</comment>
<evidence type="ECO:0000313" key="9">
    <source>
        <dbReference type="Proteomes" id="UP000323824"/>
    </source>
</evidence>
<evidence type="ECO:0000256" key="5">
    <source>
        <dbReference type="HAMAP-Rule" id="MF_00014"/>
    </source>
</evidence>
<dbReference type="InterPro" id="IPR009000">
    <property type="entry name" value="Transl_B-barrel_sf"/>
</dbReference>
<dbReference type="Gene3D" id="2.30.30.240">
    <property type="entry name" value="PRC-barrel domain"/>
    <property type="match status" value="1"/>
</dbReference>
<dbReference type="Gene3D" id="2.40.30.60">
    <property type="entry name" value="RimM"/>
    <property type="match status" value="1"/>
</dbReference>
<comment type="similarity">
    <text evidence="5">Belongs to the RimM family.</text>
</comment>
<dbReference type="Proteomes" id="UP000323824">
    <property type="component" value="Chromosome"/>
</dbReference>
<dbReference type="AlphaFoldDB" id="A0A5C1Q8L2"/>
<dbReference type="OrthoDB" id="9810331at2"/>
<dbReference type="Pfam" id="PF01782">
    <property type="entry name" value="RimM"/>
    <property type="match status" value="1"/>
</dbReference>